<dbReference type="InterPro" id="IPR057573">
    <property type="entry name" value="NOL9_N"/>
</dbReference>
<evidence type="ECO:0000256" key="8">
    <source>
        <dbReference type="ARBA" id="ARBA00023242"/>
    </source>
</evidence>
<organism evidence="14 15">
    <name type="scientific">Owenia fusiformis</name>
    <name type="common">Polychaete worm</name>
    <dbReference type="NCBI Taxonomy" id="6347"/>
    <lineage>
        <taxon>Eukaryota</taxon>
        <taxon>Metazoa</taxon>
        <taxon>Spiralia</taxon>
        <taxon>Lophotrochozoa</taxon>
        <taxon>Annelida</taxon>
        <taxon>Polychaeta</taxon>
        <taxon>Sedentaria</taxon>
        <taxon>Canalipalpata</taxon>
        <taxon>Sabellida</taxon>
        <taxon>Oweniida</taxon>
        <taxon>Oweniidae</taxon>
        <taxon>Owenia</taxon>
    </lineage>
</organism>
<keyword evidence="6" id="KW-0418">Kinase</keyword>
<gene>
    <name evidence="14" type="ORF">OFUS_LOCUS9061</name>
</gene>
<dbReference type="GO" id="GO:0051731">
    <property type="term" value="F:polynucleotide 5'-hydroxyl-kinase activity"/>
    <property type="evidence" value="ECO:0007669"/>
    <property type="project" value="InterPro"/>
</dbReference>
<dbReference type="EMBL" id="CAIIXF020000005">
    <property type="protein sequence ID" value="CAH1782633.1"/>
    <property type="molecule type" value="Genomic_DNA"/>
</dbReference>
<dbReference type="GO" id="GO:0000448">
    <property type="term" value="P:cleavage in ITS2 between 5.8S rRNA and LSU-rRNA of tricistronic rRNA transcript (SSU-rRNA, 5.8S rRNA, LSU-rRNA)"/>
    <property type="evidence" value="ECO:0007669"/>
    <property type="project" value="TreeGrafter"/>
</dbReference>
<dbReference type="Pfam" id="PF24419">
    <property type="entry name" value="Cupin_NOL9"/>
    <property type="match status" value="1"/>
</dbReference>
<dbReference type="InterPro" id="IPR032319">
    <property type="entry name" value="CLP1_P"/>
</dbReference>
<evidence type="ECO:0000256" key="5">
    <source>
        <dbReference type="ARBA" id="ARBA00022741"/>
    </source>
</evidence>
<keyword evidence="3" id="KW-0698">rRNA processing</keyword>
<feature type="compositionally biased region" description="Basic and acidic residues" evidence="10">
    <location>
        <begin position="40"/>
        <end position="55"/>
    </location>
</feature>
<dbReference type="SUPFAM" id="SSF52540">
    <property type="entry name" value="P-loop containing nucleoside triphosphate hydrolases"/>
    <property type="match status" value="1"/>
</dbReference>
<keyword evidence="15" id="KW-1185">Reference proteome</keyword>
<evidence type="ECO:0000256" key="2">
    <source>
        <dbReference type="ARBA" id="ARBA00011003"/>
    </source>
</evidence>
<keyword evidence="4" id="KW-0808">Transferase</keyword>
<evidence type="ECO:0000313" key="15">
    <source>
        <dbReference type="Proteomes" id="UP000749559"/>
    </source>
</evidence>
<keyword evidence="5" id="KW-0547">Nucleotide-binding</keyword>
<dbReference type="InterPro" id="IPR057570">
    <property type="entry name" value="NOL9_C"/>
</dbReference>
<evidence type="ECO:0000256" key="7">
    <source>
        <dbReference type="ARBA" id="ARBA00022840"/>
    </source>
</evidence>
<protein>
    <recommendedName>
        <fullName evidence="9">Polynucleotide 5'-hydroxyl-kinase NOL9</fullName>
    </recommendedName>
</protein>
<dbReference type="Proteomes" id="UP000749559">
    <property type="component" value="Unassembled WGS sequence"/>
</dbReference>
<evidence type="ECO:0000313" key="14">
    <source>
        <dbReference type="EMBL" id="CAH1782633.1"/>
    </source>
</evidence>
<keyword evidence="8" id="KW-0539">Nucleus</keyword>
<dbReference type="GO" id="GO:0005730">
    <property type="term" value="C:nucleolus"/>
    <property type="evidence" value="ECO:0007669"/>
    <property type="project" value="UniProtKB-SubCell"/>
</dbReference>
<dbReference type="Gene3D" id="3.40.50.300">
    <property type="entry name" value="P-loop containing nucleotide triphosphate hydrolases"/>
    <property type="match status" value="1"/>
</dbReference>
<dbReference type="OrthoDB" id="2405412at2759"/>
<feature type="compositionally biased region" description="Basic and acidic residues" evidence="10">
    <location>
        <begin position="88"/>
        <end position="125"/>
    </location>
</feature>
<evidence type="ECO:0000256" key="4">
    <source>
        <dbReference type="ARBA" id="ARBA00022679"/>
    </source>
</evidence>
<dbReference type="Pfam" id="PF16575">
    <property type="entry name" value="CLP1_P"/>
    <property type="match status" value="1"/>
</dbReference>
<sequence>MGKKRASKKRKATDEITSEGESKHPYIQFTKYPEQVKAVIKPDEPIEESRNDSNKNKSPNRIKTKAIDEDFEKRIPTRSHRIGSDFFSKVREKSNDRKSKKSEKMLKNKTKSDSSEDDKNSKNNGDESAQCNARSGATRNTRSGAMRNTRSGVSSSDLSSSEIDGGRSPYRGRPSPSRPIGSMLNPVYSDDPVDFDMTPLEEQEHVAYNYSLTKESMIHVDSKRVILSLHHPHQLSFTGKVRLGVLHGAVSVLGYHIYPNGITHPVYSPECNNYITIVTESTTAQHIHREDIQSLGELCNHYDIATSIYNKLKKHENDPEISLLLLENLDCDVCRYLSSVPGNTELLMKQPKGYKERPDLLPQESDVILKEIGVYLQDSSAPVVGLDNVTTDVCDTFVKRISANSGSMPIVAVCGGKSVGKSTLSRILINKALNCIERVAYLDCDLGQTEFTAPGMVSLSIVDTPVLGPPFTHQRETAIQIYVGAVSPADCVLHYLRCLRRCYQKYQDVAPSIPLIVNTMGWNQGMGIVLLAETFDIIRPTTVIQIDHMTQNKNYPPITGEFIFSASRFLETDVSSSTSRHQDHELFITSSLVIGSNQRRTGFGAPDLRGFSLMSSFAAPILSSFSRSLTGVSPYEVPWSSVAVHVCNNQVPRSQILYSLNASVVGLCKLNTSLFVKFGDDLPMFLEETPVTECLGLAIIRGIDPNRKIFYVVTSLPTTELSKINVFLKGAVDIPQSYLIHKKPVGKPMPYMDDYKAGKGTHTAKRIFKQYRKYADRL</sequence>
<feature type="compositionally biased region" description="Basic and acidic residues" evidence="10">
    <location>
        <begin position="65"/>
        <end position="75"/>
    </location>
</feature>
<feature type="domain" description="NOL9 C-terminal" evidence="13">
    <location>
        <begin position="631"/>
        <end position="735"/>
    </location>
</feature>
<reference evidence="14" key="1">
    <citation type="submission" date="2022-03" db="EMBL/GenBank/DDBJ databases">
        <authorList>
            <person name="Martin C."/>
        </authorList>
    </citation>
    <scope>NUCLEOTIDE SEQUENCE</scope>
</reference>
<evidence type="ECO:0000256" key="3">
    <source>
        <dbReference type="ARBA" id="ARBA00022552"/>
    </source>
</evidence>
<dbReference type="InterPro" id="IPR027417">
    <property type="entry name" value="P-loop_NTPase"/>
</dbReference>
<feature type="compositionally biased region" description="Low complexity" evidence="10">
    <location>
        <begin position="151"/>
        <end position="182"/>
    </location>
</feature>
<accession>A0A8S4NNX5</accession>
<dbReference type="PANTHER" id="PTHR12755:SF3">
    <property type="entry name" value="POLYNUCLEOTIDE 5'-HYDROXYL-KINASE NOL9"/>
    <property type="match status" value="1"/>
</dbReference>
<evidence type="ECO:0000259" key="12">
    <source>
        <dbReference type="Pfam" id="PF24419"/>
    </source>
</evidence>
<dbReference type="PANTHER" id="PTHR12755">
    <property type="entry name" value="CLEAVAGE/POLYADENYLATION FACTOR IA SUBUNIT CLP1P"/>
    <property type="match status" value="1"/>
</dbReference>
<dbReference type="AlphaFoldDB" id="A0A8S4NNX5"/>
<evidence type="ECO:0000256" key="6">
    <source>
        <dbReference type="ARBA" id="ARBA00022777"/>
    </source>
</evidence>
<feature type="domain" description="Clp1 P-loop" evidence="11">
    <location>
        <begin position="415"/>
        <end position="553"/>
    </location>
</feature>
<feature type="compositionally biased region" description="Basic residues" evidence="10">
    <location>
        <begin position="1"/>
        <end position="11"/>
    </location>
</feature>
<comment type="caution">
    <text evidence="14">The sequence shown here is derived from an EMBL/GenBank/DDBJ whole genome shotgun (WGS) entry which is preliminary data.</text>
</comment>
<comment type="subcellular location">
    <subcellularLocation>
        <location evidence="1">Nucleus</location>
        <location evidence="1">Nucleolus</location>
    </subcellularLocation>
</comment>
<feature type="domain" description="NOL9 N-terminal" evidence="12">
    <location>
        <begin position="218"/>
        <end position="339"/>
    </location>
</feature>
<evidence type="ECO:0000256" key="9">
    <source>
        <dbReference type="ARBA" id="ARBA00071212"/>
    </source>
</evidence>
<name>A0A8S4NNX5_OWEFU</name>
<keyword evidence="7" id="KW-0067">ATP-binding</keyword>
<feature type="region of interest" description="Disordered" evidence="10">
    <location>
        <begin position="1"/>
        <end position="187"/>
    </location>
</feature>
<feature type="compositionally biased region" description="Polar residues" evidence="10">
    <location>
        <begin position="129"/>
        <end position="150"/>
    </location>
</feature>
<dbReference type="Pfam" id="PF25467">
    <property type="entry name" value="NOL9_C"/>
    <property type="match status" value="1"/>
</dbReference>
<evidence type="ECO:0000256" key="10">
    <source>
        <dbReference type="SAM" id="MobiDB-lite"/>
    </source>
</evidence>
<evidence type="ECO:0000256" key="1">
    <source>
        <dbReference type="ARBA" id="ARBA00004604"/>
    </source>
</evidence>
<dbReference type="GO" id="GO:0005524">
    <property type="term" value="F:ATP binding"/>
    <property type="evidence" value="ECO:0007669"/>
    <property type="project" value="UniProtKB-KW"/>
</dbReference>
<evidence type="ECO:0000259" key="11">
    <source>
        <dbReference type="Pfam" id="PF16575"/>
    </source>
</evidence>
<evidence type="ECO:0000259" key="13">
    <source>
        <dbReference type="Pfam" id="PF25467"/>
    </source>
</evidence>
<dbReference type="InterPro" id="IPR045116">
    <property type="entry name" value="Clp1/Grc3"/>
</dbReference>
<comment type="similarity">
    <text evidence="2">Belongs to the Clp1 family. NOL9/GRC3 subfamily.</text>
</comment>
<proteinExistence type="inferred from homology"/>